<keyword evidence="1" id="KW-1133">Transmembrane helix</keyword>
<dbReference type="KEGG" id="psua:FLK61_38825"/>
<keyword evidence="1" id="KW-0812">Transmembrane</keyword>
<reference evidence="3" key="1">
    <citation type="submission" date="2019-07" db="EMBL/GenBank/DDBJ databases">
        <title>Bacillus alkalisoli sp. nov. isolated from saline soil.</title>
        <authorList>
            <person name="Sun J.-Q."/>
            <person name="Xu L."/>
        </authorList>
    </citation>
    <scope>NUCLEOTIDE SEQUENCE [LARGE SCALE GENOMIC DNA]</scope>
    <source>
        <strain evidence="3">M4U3P1</strain>
    </source>
</reference>
<organism evidence="2 3">
    <name type="scientific">Paenalkalicoccus suaedae</name>
    <dbReference type="NCBI Taxonomy" id="2592382"/>
    <lineage>
        <taxon>Bacteria</taxon>
        <taxon>Bacillati</taxon>
        <taxon>Bacillota</taxon>
        <taxon>Bacilli</taxon>
        <taxon>Bacillales</taxon>
        <taxon>Bacillaceae</taxon>
        <taxon>Paenalkalicoccus</taxon>
    </lineage>
</organism>
<accession>A0A859FJ85</accession>
<name>A0A859FJ85_9BACI</name>
<feature type="transmembrane region" description="Helical" evidence="1">
    <location>
        <begin position="39"/>
        <end position="59"/>
    </location>
</feature>
<dbReference type="AlphaFoldDB" id="A0A859FJ85"/>
<dbReference type="Proteomes" id="UP000318138">
    <property type="component" value="Chromosome"/>
</dbReference>
<evidence type="ECO:0000313" key="2">
    <source>
        <dbReference type="EMBL" id="QKS72575.1"/>
    </source>
</evidence>
<protein>
    <submittedName>
        <fullName evidence="2">Uncharacterized protein</fullName>
    </submittedName>
</protein>
<evidence type="ECO:0000313" key="3">
    <source>
        <dbReference type="Proteomes" id="UP000318138"/>
    </source>
</evidence>
<keyword evidence="1" id="KW-0472">Membrane</keyword>
<keyword evidence="3" id="KW-1185">Reference proteome</keyword>
<evidence type="ECO:0000256" key="1">
    <source>
        <dbReference type="SAM" id="Phobius"/>
    </source>
</evidence>
<gene>
    <name evidence="2" type="ORF">FLK61_38825</name>
</gene>
<proteinExistence type="predicted"/>
<sequence length="64" mass="7186">MKVTRARVIGLLVGFVVIVGLHAQGDYHSGGDPEIVRNLLFGVYFVVAVVVMQELYAWVRRWLA</sequence>
<dbReference type="EMBL" id="CP041372">
    <property type="protein sequence ID" value="QKS72575.1"/>
    <property type="molecule type" value="Genomic_DNA"/>
</dbReference>
<dbReference type="RefSeq" id="WP_176010549.1">
    <property type="nucleotide sequence ID" value="NZ_CP041372.2"/>
</dbReference>